<evidence type="ECO:0000256" key="3">
    <source>
        <dbReference type="ARBA" id="ARBA00022525"/>
    </source>
</evidence>
<dbReference type="SUPFAM" id="SSF49401">
    <property type="entry name" value="Bacterial adhesins"/>
    <property type="match status" value="1"/>
</dbReference>
<feature type="domain" description="SDR-like Ig" evidence="6">
    <location>
        <begin position="66"/>
        <end position="160"/>
    </location>
</feature>
<protein>
    <submittedName>
        <fullName evidence="8">Uncharacterized protein</fullName>
    </submittedName>
</protein>
<dbReference type="InterPro" id="IPR041171">
    <property type="entry name" value="SDR_Ig"/>
</dbReference>
<dbReference type="InterPro" id="IPR008966">
    <property type="entry name" value="Adhesion_dom_sf"/>
</dbReference>
<dbReference type="Pfam" id="PF17961">
    <property type="entry name" value="Big_8"/>
    <property type="match status" value="1"/>
</dbReference>
<keyword evidence="9" id="KW-1185">Reference proteome</keyword>
<dbReference type="RefSeq" id="WP_061788187.1">
    <property type="nucleotide sequence ID" value="NZ_CAUVFX010000034.1"/>
</dbReference>
<keyword evidence="2" id="KW-0134">Cell wall</keyword>
<evidence type="ECO:0000256" key="4">
    <source>
        <dbReference type="ARBA" id="ARBA00022729"/>
    </source>
</evidence>
<keyword evidence="3" id="KW-0964">Secreted</keyword>
<evidence type="ECO:0000256" key="2">
    <source>
        <dbReference type="ARBA" id="ARBA00022512"/>
    </source>
</evidence>
<evidence type="ECO:0000259" key="6">
    <source>
        <dbReference type="Pfam" id="PF17961"/>
    </source>
</evidence>
<comment type="subcellular location">
    <subcellularLocation>
        <location evidence="1">Secreted</location>
        <location evidence="1">Cell wall</location>
        <topology evidence="1">Peptidoglycan-anchor</topology>
    </subcellularLocation>
</comment>
<dbReference type="Gene3D" id="2.60.40.1280">
    <property type="match status" value="1"/>
</dbReference>
<dbReference type="Proteomes" id="UP000273044">
    <property type="component" value="Chromosome"/>
</dbReference>
<keyword evidence="5" id="KW-0572">Peptidoglycan-anchor</keyword>
<dbReference type="InterPro" id="IPR057686">
    <property type="entry name" value="DUF7926"/>
</dbReference>
<evidence type="ECO:0000259" key="7">
    <source>
        <dbReference type="Pfam" id="PF25548"/>
    </source>
</evidence>
<feature type="domain" description="DUF7926" evidence="7">
    <location>
        <begin position="202"/>
        <end position="361"/>
    </location>
</feature>
<evidence type="ECO:0000256" key="5">
    <source>
        <dbReference type="ARBA" id="ARBA00023088"/>
    </source>
</evidence>
<organism evidence="8 9">
    <name type="scientific">Arachnia propionica</name>
    <dbReference type="NCBI Taxonomy" id="1750"/>
    <lineage>
        <taxon>Bacteria</taxon>
        <taxon>Bacillati</taxon>
        <taxon>Actinomycetota</taxon>
        <taxon>Actinomycetes</taxon>
        <taxon>Propionibacteriales</taxon>
        <taxon>Propionibacteriaceae</taxon>
        <taxon>Arachnia</taxon>
    </lineage>
</organism>
<reference evidence="8 9" key="1">
    <citation type="submission" date="2018-12" db="EMBL/GenBank/DDBJ databases">
        <authorList>
            <consortium name="Pathogen Informatics"/>
        </authorList>
    </citation>
    <scope>NUCLEOTIDE SEQUENCE [LARGE SCALE GENOMIC DNA]</scope>
    <source>
        <strain evidence="8 9">NCTC12967</strain>
    </source>
</reference>
<name>A0A448N1K1_9ACTN</name>
<dbReference type="Pfam" id="PF25548">
    <property type="entry name" value="DUF7926"/>
    <property type="match status" value="1"/>
</dbReference>
<sequence length="382" mass="41666">MRLERSRTSWRRVATVVFVVIATLAAFLVAGTAPAQARINSEIVFTDAVLKHVDQSGNPVADRQEVWQGDHLELDVNYDGSNTRVAFGDEFTIELPSFLRLQDTTARRPMTTADGTRAGECALNNTGTNSTISCVFKEAVRRKKDVKGSIRVNLQVAATTTVAVAEVRINGRTQTIPMPYDKPVTVKPTVPWQPAGKPSGQAEQLTSNSKGVNWDVTVPGAWLNTNYPSGSRVVMNNTVTPGSFSHDSADWAYSRVIEECADPRNPNAGLSRVVADGIGKSVDGFRLKVDISAQQRSVLTMNGPWSSRCNYHVKLRSLFNDNQTVDKSATYVNTTSFENVSEPVTTETRYQETFASTVSYRDAGKVMLPSGPVETPLASESA</sequence>
<accession>A0A448N1K1</accession>
<proteinExistence type="predicted"/>
<gene>
    <name evidence="8" type="ORF">NCTC12967_02596</name>
</gene>
<evidence type="ECO:0000313" key="9">
    <source>
        <dbReference type="Proteomes" id="UP000273044"/>
    </source>
</evidence>
<dbReference type="GO" id="GO:0007155">
    <property type="term" value="P:cell adhesion"/>
    <property type="evidence" value="ECO:0007669"/>
    <property type="project" value="InterPro"/>
</dbReference>
<keyword evidence="4" id="KW-0732">Signal</keyword>
<dbReference type="GeneID" id="64408023"/>
<evidence type="ECO:0000313" key="8">
    <source>
        <dbReference type="EMBL" id="VEH71278.1"/>
    </source>
</evidence>
<dbReference type="AlphaFoldDB" id="A0A448N1K1"/>
<evidence type="ECO:0000256" key="1">
    <source>
        <dbReference type="ARBA" id="ARBA00004168"/>
    </source>
</evidence>
<dbReference type="EMBL" id="LR134406">
    <property type="protein sequence ID" value="VEH71278.1"/>
    <property type="molecule type" value="Genomic_DNA"/>
</dbReference>
<dbReference type="InterPro" id="IPR011252">
    <property type="entry name" value="Fibrogen-bd_dom1"/>
</dbReference>